<dbReference type="PANTHER" id="PTHR45699:SF3">
    <property type="entry name" value="LARGE RIBOSOMAL SUBUNIT PROTEIN UL10"/>
    <property type="match status" value="1"/>
</dbReference>
<dbReference type="CDD" id="cd05795">
    <property type="entry name" value="Ribosomal_P0_L10e"/>
    <property type="match status" value="1"/>
</dbReference>
<dbReference type="GO" id="GO:0070180">
    <property type="term" value="F:large ribosomal subunit rRNA binding"/>
    <property type="evidence" value="ECO:0007669"/>
    <property type="project" value="TreeGrafter"/>
</dbReference>
<dbReference type="PANTHER" id="PTHR45699">
    <property type="entry name" value="60S ACIDIC RIBOSOMAL PROTEIN P0"/>
    <property type="match status" value="1"/>
</dbReference>
<evidence type="ECO:0000256" key="2">
    <source>
        <dbReference type="ARBA" id="ARBA00022980"/>
    </source>
</evidence>
<dbReference type="InterPro" id="IPR043141">
    <property type="entry name" value="Ribosomal_uL10-like_sf"/>
</dbReference>
<evidence type="ECO:0000256" key="1">
    <source>
        <dbReference type="ARBA" id="ARBA00008889"/>
    </source>
</evidence>
<dbReference type="GO" id="GO:0003735">
    <property type="term" value="F:structural constituent of ribosome"/>
    <property type="evidence" value="ECO:0007669"/>
    <property type="project" value="TreeGrafter"/>
</dbReference>
<proteinExistence type="inferred from homology"/>
<evidence type="ECO:0000313" key="6">
    <source>
        <dbReference type="EMBL" id="AAX89497.1"/>
    </source>
</evidence>
<dbReference type="InterPro" id="IPR050323">
    <property type="entry name" value="Ribosomal_protein_uL10"/>
</dbReference>
<evidence type="ECO:0000259" key="5">
    <source>
        <dbReference type="Pfam" id="PF17777"/>
    </source>
</evidence>
<feature type="region of interest" description="Disordered" evidence="4">
    <location>
        <begin position="304"/>
        <end position="330"/>
    </location>
</feature>
<organism evidence="6">
    <name type="scientific">Euplotes focardii</name>
    <dbReference type="NCBI Taxonomy" id="36767"/>
    <lineage>
        <taxon>Eukaryota</taxon>
        <taxon>Sar</taxon>
        <taxon>Alveolata</taxon>
        <taxon>Ciliophora</taxon>
        <taxon>Intramacronucleata</taxon>
        <taxon>Spirotrichea</taxon>
        <taxon>Hypotrichia</taxon>
        <taxon>Euplotida</taxon>
        <taxon>Euplotidae</taxon>
        <taxon>Euplotes</taxon>
    </lineage>
</organism>
<dbReference type="Pfam" id="PF17777">
    <property type="entry name" value="RL10P_insert"/>
    <property type="match status" value="1"/>
</dbReference>
<keyword evidence="2" id="KW-0689">Ribosomal protein</keyword>
<comment type="similarity">
    <text evidence="1">Belongs to the universal ribosomal protein uL10 family.</text>
</comment>
<evidence type="ECO:0000256" key="4">
    <source>
        <dbReference type="SAM" id="MobiDB-lite"/>
    </source>
</evidence>
<accession>Q52H52</accession>
<dbReference type="InterPro" id="IPR043164">
    <property type="entry name" value="Ribosomal_uL10-like_insert_sf"/>
</dbReference>
<dbReference type="AlphaFoldDB" id="Q52H52"/>
<dbReference type="Pfam" id="PF00466">
    <property type="entry name" value="Ribosomal_L10"/>
    <property type="match status" value="1"/>
</dbReference>
<keyword evidence="3" id="KW-0687">Ribonucleoprotein</keyword>
<dbReference type="Gene3D" id="3.30.70.1730">
    <property type="match status" value="1"/>
</dbReference>
<protein>
    <submittedName>
        <fullName evidence="6">Acidic ribosomal P0 protein</fullName>
    </submittedName>
</protein>
<dbReference type="GO" id="GO:0000027">
    <property type="term" value="P:ribosomal large subunit assembly"/>
    <property type="evidence" value="ECO:0007669"/>
    <property type="project" value="TreeGrafter"/>
</dbReference>
<dbReference type="InterPro" id="IPR040637">
    <property type="entry name" value="Ribosomal_uL10-like_insert"/>
</dbReference>
<dbReference type="Gene3D" id="3.90.105.20">
    <property type="match status" value="1"/>
</dbReference>
<dbReference type="GO" id="GO:0022625">
    <property type="term" value="C:cytosolic large ribosomal subunit"/>
    <property type="evidence" value="ECO:0007669"/>
    <property type="project" value="TreeGrafter"/>
</dbReference>
<reference evidence="6" key="1">
    <citation type="journal article" date="2005" name="Gene">
        <title>Ribosomal cold-adaptation: characterization of the genes encoding the acidic ribosomal P0 and P2 proteins from the Antarctic ciliate Euplotes focardii.</title>
        <authorList>
            <person name="Pucciarelli S."/>
            <person name="Marziale F."/>
            <person name="Di Giuseppe G."/>
            <person name="Barchetta S."/>
            <person name="Miceli C."/>
        </authorList>
    </citation>
    <scope>NUCLEOTIDE SEQUENCE</scope>
</reference>
<dbReference type="InterPro" id="IPR001790">
    <property type="entry name" value="Ribosomal_uL10"/>
</dbReference>
<sequence length="330" mass="36399">MVKKNEKRIKKEKFFERVYNVFDKYTRALLVECNNISAKQIHQCRKELRTNNSLMLMGKNTLIKAALQKRISEPTPNEADYEERKATWTPVPHMEPLVRLLKGNLGIIFTHHDLTDIKDIIDKHAREAPAKVGSFAQCDVFIEAGPTGLDPKQTAFFQNLQIPTKIVKAQIEITAKKQIIEVGEKVGSNEAALLQKLVINPFSYRLKVAHVFDNGNVYGPGVLDITAESIISSYQKVIANTASISLELGIPTKASAPHSILRVFKNLVAVTFECDFTFAQADAMKSAAAAGPVAAAVVEKVEEVEEAPKEEPADDFGGGAADLFGGEDDY</sequence>
<dbReference type="FunFam" id="3.90.105.20:FF:000001">
    <property type="entry name" value="60S acidic ribosomal protein P0"/>
    <property type="match status" value="1"/>
</dbReference>
<name>Q52H52_EUPFO</name>
<dbReference type="SUPFAM" id="SSF160369">
    <property type="entry name" value="Ribosomal protein L10-like"/>
    <property type="match status" value="1"/>
</dbReference>
<feature type="domain" description="Large ribosomal subunit protein uL10-like insertion" evidence="5">
    <location>
        <begin position="130"/>
        <end position="199"/>
    </location>
</feature>
<dbReference type="GO" id="GO:0002181">
    <property type="term" value="P:cytoplasmic translation"/>
    <property type="evidence" value="ECO:0007669"/>
    <property type="project" value="TreeGrafter"/>
</dbReference>
<evidence type="ECO:0000256" key="3">
    <source>
        <dbReference type="ARBA" id="ARBA00023274"/>
    </source>
</evidence>
<gene>
    <name evidence="6" type="primary">P0</name>
</gene>
<dbReference type="EMBL" id="DQ003025">
    <property type="protein sequence ID" value="AAX89497.1"/>
    <property type="molecule type" value="Genomic_DNA"/>
</dbReference>